<evidence type="ECO:0000313" key="2">
    <source>
        <dbReference type="EMBL" id="TYK27085.1"/>
    </source>
</evidence>
<dbReference type="Proteomes" id="UP000321947">
    <property type="component" value="Unassembled WGS sequence"/>
</dbReference>
<accession>A0A5D3DUT7</accession>
<dbReference type="EMBL" id="SSTE01016227">
    <property type="protein sequence ID" value="KAA0041796.1"/>
    <property type="molecule type" value="Genomic_DNA"/>
</dbReference>
<gene>
    <name evidence="2" type="ORF">E5676_scaffold95G00950</name>
    <name evidence="1" type="ORF">E6C27_scaffold67G001670</name>
</gene>
<dbReference type="OrthoDB" id="1748457at2759"/>
<evidence type="ECO:0000313" key="3">
    <source>
        <dbReference type="Proteomes" id="UP000321393"/>
    </source>
</evidence>
<evidence type="ECO:0000313" key="4">
    <source>
        <dbReference type="Proteomes" id="UP000321947"/>
    </source>
</evidence>
<organism evidence="2 4">
    <name type="scientific">Cucumis melo var. makuwa</name>
    <name type="common">Oriental melon</name>
    <dbReference type="NCBI Taxonomy" id="1194695"/>
    <lineage>
        <taxon>Eukaryota</taxon>
        <taxon>Viridiplantae</taxon>
        <taxon>Streptophyta</taxon>
        <taxon>Embryophyta</taxon>
        <taxon>Tracheophyta</taxon>
        <taxon>Spermatophyta</taxon>
        <taxon>Magnoliopsida</taxon>
        <taxon>eudicotyledons</taxon>
        <taxon>Gunneridae</taxon>
        <taxon>Pentapetalae</taxon>
        <taxon>rosids</taxon>
        <taxon>fabids</taxon>
        <taxon>Cucurbitales</taxon>
        <taxon>Cucurbitaceae</taxon>
        <taxon>Benincaseae</taxon>
        <taxon>Cucumis</taxon>
    </lineage>
</organism>
<reference evidence="3 4" key="1">
    <citation type="submission" date="2019-08" db="EMBL/GenBank/DDBJ databases">
        <title>Draft genome sequences of two oriental melons (Cucumis melo L. var makuwa).</title>
        <authorList>
            <person name="Kwon S.-Y."/>
        </authorList>
    </citation>
    <scope>NUCLEOTIDE SEQUENCE [LARGE SCALE GENOMIC DNA]</scope>
    <source>
        <strain evidence="4">cv. Chang Bougi</strain>
        <strain evidence="3">cv. SW 3</strain>
        <tissue evidence="2">Leaf</tissue>
    </source>
</reference>
<proteinExistence type="predicted"/>
<dbReference type="Proteomes" id="UP000321393">
    <property type="component" value="Unassembled WGS sequence"/>
</dbReference>
<comment type="caution">
    <text evidence="2">The sequence shown here is derived from an EMBL/GenBank/DDBJ whole genome shotgun (WGS) entry which is preliminary data.</text>
</comment>
<name>A0A5D3DUT7_CUCMM</name>
<dbReference type="EMBL" id="SSTD01003134">
    <property type="protein sequence ID" value="TYK27085.1"/>
    <property type="molecule type" value="Genomic_DNA"/>
</dbReference>
<dbReference type="AlphaFoldDB" id="A0A5D3DUT7"/>
<sequence>MASSSREPKHVWTKEEEATLVECLVELVSAGRWRSNNGTFRPCYLAQLEQMMAAKLPGRLFQATISSGSKQKRGGLRVADVDLIHEAMEYVNGQLRAIAEWPSVTLQNETAVCQEVLCQLRVILELSRLDRTRCAVWTTCEVSLRWLRRRRWTCTILL</sequence>
<dbReference type="PANTHER" id="PTHR46250:SF15">
    <property type="entry name" value="OS01G0523800 PROTEIN"/>
    <property type="match status" value="1"/>
</dbReference>
<protein>
    <submittedName>
        <fullName evidence="2">Retrotransposon protein</fullName>
    </submittedName>
</protein>
<dbReference type="PANTHER" id="PTHR46250">
    <property type="entry name" value="MYB/SANT-LIKE DNA-BINDING DOMAIN PROTEIN-RELATED"/>
    <property type="match status" value="1"/>
</dbReference>
<evidence type="ECO:0000313" key="1">
    <source>
        <dbReference type="EMBL" id="KAA0041796.1"/>
    </source>
</evidence>